<dbReference type="InterPro" id="IPR001789">
    <property type="entry name" value="Sig_transdc_resp-reg_receiver"/>
</dbReference>
<dbReference type="AlphaFoldDB" id="A0A2S7SWZ5"/>
<dbReference type="InterPro" id="IPR011006">
    <property type="entry name" value="CheY-like_superfamily"/>
</dbReference>
<dbReference type="Gene3D" id="3.40.50.2300">
    <property type="match status" value="1"/>
</dbReference>
<evidence type="ECO:0000256" key="1">
    <source>
        <dbReference type="PROSITE-ProRule" id="PRU00169"/>
    </source>
</evidence>
<dbReference type="RefSeq" id="WP_105038329.1">
    <property type="nucleotide sequence ID" value="NZ_PPSL01000002.1"/>
</dbReference>
<accession>A0A2S7SWZ5</accession>
<dbReference type="OrthoDB" id="9789181at2"/>
<dbReference type="PROSITE" id="PS50110">
    <property type="entry name" value="RESPONSE_REGULATORY"/>
    <property type="match status" value="1"/>
</dbReference>
<evidence type="ECO:0000313" key="3">
    <source>
        <dbReference type="EMBL" id="PQJ11450.1"/>
    </source>
</evidence>
<dbReference type="SMART" id="SM00448">
    <property type="entry name" value="REC"/>
    <property type="match status" value="1"/>
</dbReference>
<keyword evidence="4" id="KW-1185">Reference proteome</keyword>
<protein>
    <submittedName>
        <fullName evidence="3">Response regulator</fullName>
    </submittedName>
</protein>
<organism evidence="3 4">
    <name type="scientific">Flavipsychrobacter stenotrophus</name>
    <dbReference type="NCBI Taxonomy" id="2077091"/>
    <lineage>
        <taxon>Bacteria</taxon>
        <taxon>Pseudomonadati</taxon>
        <taxon>Bacteroidota</taxon>
        <taxon>Chitinophagia</taxon>
        <taxon>Chitinophagales</taxon>
        <taxon>Chitinophagaceae</taxon>
        <taxon>Flavipsychrobacter</taxon>
    </lineage>
</organism>
<name>A0A2S7SWZ5_9BACT</name>
<keyword evidence="1" id="KW-0597">Phosphoprotein</keyword>
<dbReference type="Proteomes" id="UP000239872">
    <property type="component" value="Unassembled WGS sequence"/>
</dbReference>
<sequence length="117" mass="13406">MSVEKKILIIDDETDLCLLLKDYFIRKHYNVFLSHTLSEGKKILNEVRPDILFLDNNLPDGIGWSNAASFATSYPSTYIVLISAFHPEIPVMPEHTRYKVLEKPISLNDLDMQLALV</sequence>
<evidence type="ECO:0000313" key="4">
    <source>
        <dbReference type="Proteomes" id="UP000239872"/>
    </source>
</evidence>
<dbReference type="Pfam" id="PF00072">
    <property type="entry name" value="Response_reg"/>
    <property type="match status" value="1"/>
</dbReference>
<gene>
    <name evidence="3" type="ORF">CJD36_006520</name>
</gene>
<comment type="caution">
    <text evidence="3">The sequence shown here is derived from an EMBL/GenBank/DDBJ whole genome shotgun (WGS) entry which is preliminary data.</text>
</comment>
<feature type="domain" description="Response regulatory" evidence="2">
    <location>
        <begin position="6"/>
        <end position="117"/>
    </location>
</feature>
<dbReference type="EMBL" id="PPSL01000002">
    <property type="protein sequence ID" value="PQJ11450.1"/>
    <property type="molecule type" value="Genomic_DNA"/>
</dbReference>
<proteinExistence type="predicted"/>
<feature type="modified residue" description="4-aspartylphosphate" evidence="1">
    <location>
        <position position="55"/>
    </location>
</feature>
<reference evidence="3 4" key="1">
    <citation type="submission" date="2018-01" db="EMBL/GenBank/DDBJ databases">
        <title>A novel member of the phylum Bacteroidetes isolated from glacier ice.</title>
        <authorList>
            <person name="Liu Q."/>
            <person name="Xin Y.-H."/>
        </authorList>
    </citation>
    <scope>NUCLEOTIDE SEQUENCE [LARGE SCALE GENOMIC DNA]</scope>
    <source>
        <strain evidence="3 4">RB1R16</strain>
    </source>
</reference>
<dbReference type="GO" id="GO:0000160">
    <property type="term" value="P:phosphorelay signal transduction system"/>
    <property type="evidence" value="ECO:0007669"/>
    <property type="project" value="InterPro"/>
</dbReference>
<evidence type="ECO:0000259" key="2">
    <source>
        <dbReference type="PROSITE" id="PS50110"/>
    </source>
</evidence>
<dbReference type="SUPFAM" id="SSF52172">
    <property type="entry name" value="CheY-like"/>
    <property type="match status" value="1"/>
</dbReference>